<organism evidence="1">
    <name type="scientific">uncultured delta proteobacterium</name>
    <dbReference type="NCBI Taxonomy" id="34034"/>
    <lineage>
        <taxon>Bacteria</taxon>
        <taxon>Deltaproteobacteria</taxon>
        <taxon>environmental samples</taxon>
    </lineage>
</organism>
<dbReference type="SUPFAM" id="SSF52540">
    <property type="entry name" value="P-loop containing nucleoside triphosphate hydrolases"/>
    <property type="match status" value="1"/>
</dbReference>
<gene>
    <name evidence="1" type="ORF">KL86DPRO_40026</name>
</gene>
<sequence length="998" mass="110016">MLDKFVNGIERGIRSLSEAFAGPVHSYCRLETVDNGILVADDGSLLSLLRLEGSLRHVGVEEYETIVSGLTEKLQSTLSKPGHLIQVVFEYDPESSARRVDELLQPSRLTAQNLGLSIGPLLENWGDALKRYCSLETCWLVLWTRPAVLPDSLKKAALKERTVSMNKVPTIPGCQQVSRAVAALHDAHNGFLTGVQDAFKQVDLMVYPLNAHDALRDIRTSIDPEFTSRNWQPLVPGDPLPVRMPDPDTGKADELHNILYPDFKGQLWPREGQIVSRSAIRIGDRIYGPLIMTLMPQTPKPFQDFFRVLARRDERLPYRISFLLEDGGLNMGLKPLLSSVLAFSSSDNKRFNAAVDGLKALDLAGVCCVKYRICLCTWACIREGSEQDAHLLLRRRVAELSKAVQGWGTTDVSEAVGDPLLGFTASLPGMMPSSPAPVTAAPLQDAIGMLPLRSASPWTEGSLLLRTQDGKIIPFAPNSSEQASWIDVGVAPMGGGKSVFLNALNFAFVTQAGLSRLPWLSIVDVGPSSSGLITLLKENLPEGRKHLAAYHRLRMTPDYSINPFDLPLGNRRPLPSHKSFLSNFLTLLATPPDSDAPAENVPGIIGRAIDLAYLELSDEKGGKPRLYQPNVLPELHQLVVNEGIPLDASTSWWEIVDALFDRGFIHEALQAQRFAVPLLGDVVSQLRQNKGIENTYEQHTIMTVWRSFLDAIEAYVILKEPTQFDLGDAQVVSLDLDEVAPRGGPTADRQSAVMYMLARHVLGARFFLMPDDVKLMPEKYQPYHAERVEAIREDPKRFCYDEAHRVTKNTSVAGQLQADMTTMARESRKWLLSMGLYTQDIDDVPPILTELATTILVLGAGTERSIKNLADRFALNGACQYALARLGKPGRAGANLVAVFQTGSGRSQLVLTLTIGGQPLWAFSTTAEDVAIRNNLYKRLGPSEALRRLATRFPGGSAKAEVERRRRMVTDQTAADDALVNVIHEIANEIAQKTERTS</sequence>
<reference evidence="1" key="1">
    <citation type="submission" date="2016-04" db="EMBL/GenBank/DDBJ databases">
        <authorList>
            <person name="Evans L.H."/>
            <person name="Alamgir A."/>
            <person name="Owens N."/>
            <person name="Weber N.D."/>
            <person name="Virtaneva K."/>
            <person name="Barbian K."/>
            <person name="Babar A."/>
            <person name="Rosenke K."/>
        </authorList>
    </citation>
    <scope>NUCLEOTIDE SEQUENCE</scope>
    <source>
        <strain evidence="1">86</strain>
    </source>
</reference>
<name>A0A212K9D4_9DELT</name>
<accession>A0A212K9D4</accession>
<dbReference type="InterPro" id="IPR027417">
    <property type="entry name" value="P-loop_NTPase"/>
</dbReference>
<dbReference type="EMBL" id="FLUQ01000004">
    <property type="protein sequence ID" value="SBW08135.1"/>
    <property type="molecule type" value="Genomic_DNA"/>
</dbReference>
<dbReference type="Gene3D" id="3.40.50.300">
    <property type="entry name" value="P-loop containing nucleotide triphosphate hydrolases"/>
    <property type="match status" value="1"/>
</dbReference>
<evidence type="ECO:0000313" key="1">
    <source>
        <dbReference type="EMBL" id="SBW08135.1"/>
    </source>
</evidence>
<proteinExistence type="predicted"/>
<dbReference type="AlphaFoldDB" id="A0A212K9D4"/>
<evidence type="ECO:0008006" key="2">
    <source>
        <dbReference type="Google" id="ProtNLM"/>
    </source>
</evidence>
<protein>
    <recommendedName>
        <fullName evidence="2">IcmB protein</fullName>
    </recommendedName>
</protein>